<comment type="caution">
    <text evidence="2">The sequence shown here is derived from an EMBL/GenBank/DDBJ whole genome shotgun (WGS) entry which is preliminary data.</text>
</comment>
<dbReference type="SUPFAM" id="SSF49870">
    <property type="entry name" value="Osmotin, thaumatin-like protein"/>
    <property type="match status" value="1"/>
</dbReference>
<evidence type="ECO:0000313" key="2">
    <source>
        <dbReference type="EMBL" id="KAH0850743.1"/>
    </source>
</evidence>
<proteinExistence type="predicted"/>
<organism evidence="2 3">
    <name type="scientific">Brassica napus</name>
    <name type="common">Rape</name>
    <dbReference type="NCBI Taxonomy" id="3708"/>
    <lineage>
        <taxon>Eukaryota</taxon>
        <taxon>Viridiplantae</taxon>
        <taxon>Streptophyta</taxon>
        <taxon>Embryophyta</taxon>
        <taxon>Tracheophyta</taxon>
        <taxon>Spermatophyta</taxon>
        <taxon>Magnoliopsida</taxon>
        <taxon>eudicotyledons</taxon>
        <taxon>Gunneridae</taxon>
        <taxon>Pentapetalae</taxon>
        <taxon>rosids</taxon>
        <taxon>malvids</taxon>
        <taxon>Brassicales</taxon>
        <taxon>Brassicaceae</taxon>
        <taxon>Brassiceae</taxon>
        <taxon>Brassica</taxon>
    </lineage>
</organism>
<reference evidence="2 3" key="1">
    <citation type="submission" date="2021-05" db="EMBL/GenBank/DDBJ databases">
        <title>Genome Assembly of Synthetic Allotetraploid Brassica napus Reveals Homoeologous Exchanges between Subgenomes.</title>
        <authorList>
            <person name="Davis J.T."/>
        </authorList>
    </citation>
    <scope>NUCLEOTIDE SEQUENCE [LARGE SCALE GENOMIC DNA]</scope>
    <source>
        <strain evidence="3">cv. Da-Ae</strain>
        <tissue evidence="2">Seedling</tissue>
    </source>
</reference>
<evidence type="ECO:0000313" key="3">
    <source>
        <dbReference type="Proteomes" id="UP000824890"/>
    </source>
</evidence>
<dbReference type="Pfam" id="PF00314">
    <property type="entry name" value="Thaumatin"/>
    <property type="match status" value="1"/>
</dbReference>
<protein>
    <recommendedName>
        <fullName evidence="4">Thaumatin-like protein</fullName>
    </recommendedName>
</protein>
<feature type="non-terminal residue" evidence="2">
    <location>
        <position position="118"/>
    </location>
</feature>
<dbReference type="PIRSF" id="PIRSF002703">
    <property type="entry name" value="Thaumatin"/>
    <property type="match status" value="1"/>
</dbReference>
<sequence length="118" mass="12456">MVDGQNGRSQLEYSQSKLQRRRIRAQPGQSIVFNAPVGWSGRIWGRTGCNFDKTGTGTCETGSCGSTLKCSASGKPPASLAEFTLAALDFYDVSLVDGFNLPMSVTPMNGKGNCSVAG</sequence>
<keyword evidence="3" id="KW-1185">Reference proteome</keyword>
<dbReference type="InterPro" id="IPR001938">
    <property type="entry name" value="Thaumatin"/>
</dbReference>
<gene>
    <name evidence="2" type="ORF">HID58_091186</name>
</gene>
<accession>A0ABQ7X4L5</accession>
<dbReference type="Proteomes" id="UP000824890">
    <property type="component" value="Unassembled WGS sequence"/>
</dbReference>
<dbReference type="Gene3D" id="2.60.110.10">
    <property type="entry name" value="Thaumatin"/>
    <property type="match status" value="1"/>
</dbReference>
<dbReference type="EMBL" id="JAGKQM010001953">
    <property type="protein sequence ID" value="KAH0850743.1"/>
    <property type="molecule type" value="Genomic_DNA"/>
</dbReference>
<name>A0ABQ7X4L5_BRANA</name>
<dbReference type="SMART" id="SM00205">
    <property type="entry name" value="THN"/>
    <property type="match status" value="1"/>
</dbReference>
<dbReference type="PROSITE" id="PS51367">
    <property type="entry name" value="THAUMATIN_2"/>
    <property type="match status" value="1"/>
</dbReference>
<evidence type="ECO:0000256" key="1">
    <source>
        <dbReference type="SAM" id="MobiDB-lite"/>
    </source>
</evidence>
<dbReference type="PANTHER" id="PTHR31048">
    <property type="entry name" value="OS03G0233200 PROTEIN"/>
    <property type="match status" value="1"/>
</dbReference>
<evidence type="ECO:0008006" key="4">
    <source>
        <dbReference type="Google" id="ProtNLM"/>
    </source>
</evidence>
<feature type="region of interest" description="Disordered" evidence="1">
    <location>
        <begin position="1"/>
        <end position="20"/>
    </location>
</feature>
<dbReference type="InterPro" id="IPR037176">
    <property type="entry name" value="Osmotin/thaumatin-like_sf"/>
</dbReference>
<feature type="compositionally biased region" description="Polar residues" evidence="1">
    <location>
        <begin position="1"/>
        <end position="17"/>
    </location>
</feature>